<feature type="repeat" description="ANK" evidence="3">
    <location>
        <begin position="63"/>
        <end position="95"/>
    </location>
</feature>
<sequence>MEWRTSLHLAVDNSSFDIVTSLLKGLLEGLSVEVYTILFDEADYREDDRGVSTDRVLDTVDKSGKTALHYAAEGGELKTVKSLVHCGATLDKVDKTGRIPREYANQKKDIYEFLKTEQPAQGINHDLGLEDFQDDNDLFEEK</sequence>
<keyword evidence="5" id="KW-1185">Reference proteome</keyword>
<dbReference type="SMART" id="SM00248">
    <property type="entry name" value="ANK"/>
    <property type="match status" value="2"/>
</dbReference>
<protein>
    <recommendedName>
        <fullName evidence="6">Ankyrin repeat protein</fullName>
    </recommendedName>
</protein>
<comment type="caution">
    <text evidence="4">The sequence shown here is derived from an EMBL/GenBank/DDBJ whole genome shotgun (WGS) entry which is preliminary data.</text>
</comment>
<dbReference type="InterPro" id="IPR002110">
    <property type="entry name" value="Ankyrin_rpt"/>
</dbReference>
<dbReference type="PROSITE" id="PS50088">
    <property type="entry name" value="ANK_REPEAT"/>
    <property type="match status" value="1"/>
</dbReference>
<evidence type="ECO:0000256" key="3">
    <source>
        <dbReference type="PROSITE-ProRule" id="PRU00023"/>
    </source>
</evidence>
<dbReference type="EMBL" id="WWBZ02000013">
    <property type="protein sequence ID" value="KAF4310825.1"/>
    <property type="molecule type" value="Genomic_DNA"/>
</dbReference>
<dbReference type="SUPFAM" id="SSF48403">
    <property type="entry name" value="Ankyrin repeat"/>
    <property type="match status" value="1"/>
</dbReference>
<dbReference type="PANTHER" id="PTHR24173">
    <property type="entry name" value="ANKYRIN REPEAT CONTAINING"/>
    <property type="match status" value="1"/>
</dbReference>
<name>A0A8H4N6G6_9PEZI</name>
<evidence type="ECO:0008006" key="6">
    <source>
        <dbReference type="Google" id="ProtNLM"/>
    </source>
</evidence>
<dbReference type="OrthoDB" id="195446at2759"/>
<dbReference type="Gene3D" id="1.25.40.20">
    <property type="entry name" value="Ankyrin repeat-containing domain"/>
    <property type="match status" value="1"/>
</dbReference>
<proteinExistence type="predicted"/>
<dbReference type="InterPro" id="IPR036770">
    <property type="entry name" value="Ankyrin_rpt-contain_sf"/>
</dbReference>
<dbReference type="PROSITE" id="PS50297">
    <property type="entry name" value="ANK_REP_REGION"/>
    <property type="match status" value="1"/>
</dbReference>
<dbReference type="AlphaFoldDB" id="A0A8H4N6G6"/>
<keyword evidence="1" id="KW-0677">Repeat</keyword>
<dbReference type="Pfam" id="PF12796">
    <property type="entry name" value="Ank_2"/>
    <property type="match status" value="1"/>
</dbReference>
<evidence type="ECO:0000256" key="2">
    <source>
        <dbReference type="ARBA" id="ARBA00023043"/>
    </source>
</evidence>
<keyword evidence="2 3" id="KW-0040">ANK repeat</keyword>
<evidence type="ECO:0000313" key="5">
    <source>
        <dbReference type="Proteomes" id="UP000572817"/>
    </source>
</evidence>
<accession>A0A8H4N6G6</accession>
<evidence type="ECO:0000313" key="4">
    <source>
        <dbReference type="EMBL" id="KAF4310825.1"/>
    </source>
</evidence>
<organism evidence="4 5">
    <name type="scientific">Botryosphaeria dothidea</name>
    <dbReference type="NCBI Taxonomy" id="55169"/>
    <lineage>
        <taxon>Eukaryota</taxon>
        <taxon>Fungi</taxon>
        <taxon>Dikarya</taxon>
        <taxon>Ascomycota</taxon>
        <taxon>Pezizomycotina</taxon>
        <taxon>Dothideomycetes</taxon>
        <taxon>Dothideomycetes incertae sedis</taxon>
        <taxon>Botryosphaeriales</taxon>
        <taxon>Botryosphaeriaceae</taxon>
        <taxon>Botryosphaeria</taxon>
    </lineage>
</organism>
<reference evidence="4" key="1">
    <citation type="submission" date="2020-04" db="EMBL/GenBank/DDBJ databases">
        <title>Genome Assembly and Annotation of Botryosphaeria dothidea sdau 11-99, a Latent Pathogen of Apple Fruit Ring Rot in China.</title>
        <authorList>
            <person name="Yu C."/>
            <person name="Diao Y."/>
            <person name="Lu Q."/>
            <person name="Zhao J."/>
            <person name="Cui S."/>
            <person name="Peng C."/>
            <person name="He B."/>
            <person name="Liu H."/>
        </authorList>
    </citation>
    <scope>NUCLEOTIDE SEQUENCE [LARGE SCALE GENOMIC DNA]</scope>
    <source>
        <strain evidence="4">Sdau11-99</strain>
    </source>
</reference>
<evidence type="ECO:0000256" key="1">
    <source>
        <dbReference type="ARBA" id="ARBA00022737"/>
    </source>
</evidence>
<dbReference type="Proteomes" id="UP000572817">
    <property type="component" value="Unassembled WGS sequence"/>
</dbReference>
<dbReference type="PANTHER" id="PTHR24173:SF74">
    <property type="entry name" value="ANKYRIN REPEAT DOMAIN-CONTAINING PROTEIN 16"/>
    <property type="match status" value="1"/>
</dbReference>
<gene>
    <name evidence="4" type="ORF">GTA08_BOTSDO13664</name>
</gene>